<dbReference type="OrthoDB" id="9813368at2"/>
<evidence type="ECO:0000256" key="3">
    <source>
        <dbReference type="ARBA" id="ARBA00022801"/>
    </source>
</evidence>
<comment type="similarity">
    <text evidence="1">Belongs to the peptidase C40 family.</text>
</comment>
<dbReference type="PATRIC" id="fig|1408103.3.peg.3847"/>
<name>A0A0M2SRQ5_9BACI</name>
<evidence type="ECO:0000256" key="2">
    <source>
        <dbReference type="ARBA" id="ARBA00022670"/>
    </source>
</evidence>
<evidence type="ECO:0000256" key="4">
    <source>
        <dbReference type="ARBA" id="ARBA00022807"/>
    </source>
</evidence>
<accession>A0A0M2SRQ5</accession>
<dbReference type="GO" id="GO:0008234">
    <property type="term" value="F:cysteine-type peptidase activity"/>
    <property type="evidence" value="ECO:0007669"/>
    <property type="project" value="UniProtKB-KW"/>
</dbReference>
<dbReference type="Proteomes" id="UP000034166">
    <property type="component" value="Unassembled WGS sequence"/>
</dbReference>
<dbReference type="Pfam" id="PF00877">
    <property type="entry name" value="NLPC_P60"/>
    <property type="match status" value="1"/>
</dbReference>
<dbReference type="Gene3D" id="3.90.1720.10">
    <property type="entry name" value="endopeptidase domain like (from Nostoc punctiforme)"/>
    <property type="match status" value="1"/>
</dbReference>
<dbReference type="PANTHER" id="PTHR47053:SF1">
    <property type="entry name" value="MUREIN DD-ENDOPEPTIDASE MEPH-RELATED"/>
    <property type="match status" value="1"/>
</dbReference>
<evidence type="ECO:0000313" key="7">
    <source>
        <dbReference type="Proteomes" id="UP000034166"/>
    </source>
</evidence>
<dbReference type="RefSeq" id="WP_046525020.1">
    <property type="nucleotide sequence ID" value="NZ_LAYY01000022.1"/>
</dbReference>
<sequence>MSMSVRLQKNIFIILSAVIVVLALLFSSMPKAEASVSWGQEVVEVAKRYIGTKYKWGGTNPKQGFDASGYTQYVFKTSAAKIKLPRTSKEQYLKGKSVKKSQLKQGDLVFFKTDGKNVSFVGIYDGKGQFLAATSNGVRYQSLNTKYWKDRYVGAKRVLKE</sequence>
<gene>
    <name evidence="6" type="ORF">WQ57_17315</name>
</gene>
<keyword evidence="2" id="KW-0645">Protease</keyword>
<dbReference type="SUPFAM" id="SSF54001">
    <property type="entry name" value="Cysteine proteinases"/>
    <property type="match status" value="1"/>
</dbReference>
<organism evidence="6 7">
    <name type="scientific">Mesobacillus campisalis</name>
    <dbReference type="NCBI Taxonomy" id="1408103"/>
    <lineage>
        <taxon>Bacteria</taxon>
        <taxon>Bacillati</taxon>
        <taxon>Bacillota</taxon>
        <taxon>Bacilli</taxon>
        <taxon>Bacillales</taxon>
        <taxon>Bacillaceae</taxon>
        <taxon>Mesobacillus</taxon>
    </lineage>
</organism>
<keyword evidence="3" id="KW-0378">Hydrolase</keyword>
<keyword evidence="7" id="KW-1185">Reference proteome</keyword>
<dbReference type="PANTHER" id="PTHR47053">
    <property type="entry name" value="MUREIN DD-ENDOPEPTIDASE MEPH-RELATED"/>
    <property type="match status" value="1"/>
</dbReference>
<evidence type="ECO:0000259" key="5">
    <source>
        <dbReference type="PROSITE" id="PS51935"/>
    </source>
</evidence>
<dbReference type="AlphaFoldDB" id="A0A0M2SRQ5"/>
<proteinExistence type="inferred from homology"/>
<dbReference type="InterPro" id="IPR051202">
    <property type="entry name" value="Peptidase_C40"/>
</dbReference>
<reference evidence="6 7" key="1">
    <citation type="submission" date="2015-04" db="EMBL/GenBank/DDBJ databases">
        <title>Taxonomic description and genome sequence of Bacillus campisalis sp. nov., a novel member of the genus Bacillus isolated from solar saltern.</title>
        <authorList>
            <person name="Mathan Kumar R."/>
            <person name="Kaur G."/>
            <person name="Kumar A."/>
            <person name="Singh N.K."/>
            <person name="Kaur N."/>
            <person name="Kumar N."/>
            <person name="Mayilraj S."/>
        </authorList>
    </citation>
    <scope>NUCLEOTIDE SEQUENCE [LARGE SCALE GENOMIC DNA]</scope>
    <source>
        <strain evidence="6 7">SA2-6</strain>
    </source>
</reference>
<comment type="caution">
    <text evidence="6">The sequence shown here is derived from an EMBL/GenBank/DDBJ whole genome shotgun (WGS) entry which is preliminary data.</text>
</comment>
<evidence type="ECO:0000256" key="1">
    <source>
        <dbReference type="ARBA" id="ARBA00007074"/>
    </source>
</evidence>
<dbReference type="InterPro" id="IPR038765">
    <property type="entry name" value="Papain-like_cys_pep_sf"/>
</dbReference>
<dbReference type="GO" id="GO:0006508">
    <property type="term" value="P:proteolysis"/>
    <property type="evidence" value="ECO:0007669"/>
    <property type="project" value="UniProtKB-KW"/>
</dbReference>
<dbReference type="EMBL" id="LAYY01000022">
    <property type="protein sequence ID" value="KKK36818.1"/>
    <property type="molecule type" value="Genomic_DNA"/>
</dbReference>
<protein>
    <recommendedName>
        <fullName evidence="5">NlpC/P60 domain-containing protein</fullName>
    </recommendedName>
</protein>
<evidence type="ECO:0000313" key="6">
    <source>
        <dbReference type="EMBL" id="KKK36818.1"/>
    </source>
</evidence>
<feature type="domain" description="NlpC/P60" evidence="5">
    <location>
        <begin position="36"/>
        <end position="159"/>
    </location>
</feature>
<dbReference type="PROSITE" id="PS51935">
    <property type="entry name" value="NLPC_P60"/>
    <property type="match status" value="1"/>
</dbReference>
<keyword evidence="4" id="KW-0788">Thiol protease</keyword>
<dbReference type="InterPro" id="IPR000064">
    <property type="entry name" value="NLP_P60_dom"/>
</dbReference>